<dbReference type="InterPro" id="IPR000542">
    <property type="entry name" value="Carn_acyl_trans"/>
</dbReference>
<dbReference type="Gene3D" id="3.30.559.10">
    <property type="entry name" value="Chloramphenicol acetyltransferase-like domain"/>
    <property type="match status" value="1"/>
</dbReference>
<evidence type="ECO:0000256" key="2">
    <source>
        <dbReference type="ARBA" id="ARBA00022448"/>
    </source>
</evidence>
<feature type="active site" description="Proton acceptor" evidence="7">
    <location>
        <position position="310"/>
    </location>
</feature>
<keyword evidence="2" id="KW-0813">Transport</keyword>
<dbReference type="HOGENOM" id="CLU_013513_5_1_1"/>
<keyword evidence="3 9" id="KW-0808">Transferase</keyword>
<dbReference type="PROSITE" id="PS00439">
    <property type="entry name" value="ACYLTRANSF_C_1"/>
    <property type="match status" value="1"/>
</dbReference>
<keyword evidence="6" id="KW-0012">Acyltransferase</keyword>
<dbReference type="eggNOG" id="KOG3717">
    <property type="taxonomic scope" value="Eukaryota"/>
</dbReference>
<dbReference type="Proteomes" id="UP000007148">
    <property type="component" value="Unassembled WGS sequence"/>
</dbReference>
<dbReference type="Gene3D" id="1.10.275.20">
    <property type="entry name" value="Choline/Carnitine o-acyltransferase"/>
    <property type="match status" value="1"/>
</dbReference>
<dbReference type="GO" id="GO:0004092">
    <property type="term" value="F:carnitine O-acetyltransferase activity"/>
    <property type="evidence" value="ECO:0007669"/>
    <property type="project" value="TreeGrafter"/>
</dbReference>
<evidence type="ECO:0000256" key="6">
    <source>
        <dbReference type="ARBA" id="ARBA00023315"/>
    </source>
</evidence>
<dbReference type="PANTHER" id="PTHR22589:SF103">
    <property type="entry name" value="CARNITINE O-ACETYL-TRANSFERASE, ISOFORM A-RELATED"/>
    <property type="match status" value="1"/>
</dbReference>
<dbReference type="OMA" id="KMDGTPT"/>
<evidence type="ECO:0000313" key="10">
    <source>
        <dbReference type="Proteomes" id="UP000007148"/>
    </source>
</evidence>
<accession>G4TSP3</accession>
<dbReference type="GO" id="GO:0005739">
    <property type="term" value="C:mitochondrion"/>
    <property type="evidence" value="ECO:0007669"/>
    <property type="project" value="TreeGrafter"/>
</dbReference>
<evidence type="ECO:0000256" key="3">
    <source>
        <dbReference type="ARBA" id="ARBA00022679"/>
    </source>
</evidence>
<protein>
    <submittedName>
        <fullName evidence="9">Probable carnitine O-acetyltransferase, mitochondrial</fullName>
    </submittedName>
</protein>
<organism evidence="9 10">
    <name type="scientific">Serendipita indica (strain DSM 11827)</name>
    <name type="common">Root endophyte fungus</name>
    <name type="synonym">Piriformospora indica</name>
    <dbReference type="NCBI Taxonomy" id="1109443"/>
    <lineage>
        <taxon>Eukaryota</taxon>
        <taxon>Fungi</taxon>
        <taxon>Dikarya</taxon>
        <taxon>Basidiomycota</taxon>
        <taxon>Agaricomycotina</taxon>
        <taxon>Agaricomycetes</taxon>
        <taxon>Sebacinales</taxon>
        <taxon>Serendipitaceae</taxon>
        <taxon>Serendipita</taxon>
    </lineage>
</organism>
<dbReference type="PANTHER" id="PTHR22589">
    <property type="entry name" value="CARNITINE O-ACYLTRANSFERASE"/>
    <property type="match status" value="1"/>
</dbReference>
<dbReference type="OrthoDB" id="240216at2759"/>
<keyword evidence="5" id="KW-0443">Lipid metabolism</keyword>
<evidence type="ECO:0000256" key="7">
    <source>
        <dbReference type="PIRSR" id="PIRSR600542-1"/>
    </source>
</evidence>
<dbReference type="SUPFAM" id="SSF52777">
    <property type="entry name" value="CoA-dependent acyltransferases"/>
    <property type="match status" value="2"/>
</dbReference>
<dbReference type="Pfam" id="PF00755">
    <property type="entry name" value="Carn_acyltransf"/>
    <property type="match status" value="1"/>
</dbReference>
<keyword evidence="10" id="KW-1185">Reference proteome</keyword>
<evidence type="ECO:0000256" key="1">
    <source>
        <dbReference type="ARBA" id="ARBA00005232"/>
    </source>
</evidence>
<dbReference type="GO" id="GO:0005777">
    <property type="term" value="C:peroxisome"/>
    <property type="evidence" value="ECO:0007669"/>
    <property type="project" value="TreeGrafter"/>
</dbReference>
<evidence type="ECO:0000256" key="4">
    <source>
        <dbReference type="ARBA" id="ARBA00022832"/>
    </source>
</evidence>
<keyword evidence="4" id="KW-0276">Fatty acid metabolism</keyword>
<dbReference type="GO" id="GO:0006631">
    <property type="term" value="P:fatty acid metabolic process"/>
    <property type="evidence" value="ECO:0007669"/>
    <property type="project" value="UniProtKB-KW"/>
</dbReference>
<gene>
    <name evidence="9" type="ORF">PIIN_08289</name>
</gene>
<dbReference type="InterPro" id="IPR042231">
    <property type="entry name" value="Cho/carn_acyl_trans_2"/>
</dbReference>
<dbReference type="EMBL" id="CAFZ01000303">
    <property type="protein sequence ID" value="CCA74336.1"/>
    <property type="molecule type" value="Genomic_DNA"/>
</dbReference>
<dbReference type="InParanoid" id="G4TSP3"/>
<dbReference type="InterPro" id="IPR042572">
    <property type="entry name" value="Carn_acyl_trans_N"/>
</dbReference>
<feature type="domain" description="Choline/carnitine acyltransferase" evidence="8">
    <location>
        <begin position="11"/>
        <end position="313"/>
    </location>
</feature>
<evidence type="ECO:0000256" key="5">
    <source>
        <dbReference type="ARBA" id="ARBA00023098"/>
    </source>
</evidence>
<evidence type="ECO:0000259" key="8">
    <source>
        <dbReference type="Pfam" id="PF00755"/>
    </source>
</evidence>
<dbReference type="InterPro" id="IPR023213">
    <property type="entry name" value="CAT-like_dom_sf"/>
</dbReference>
<reference evidence="9 10" key="1">
    <citation type="journal article" date="2011" name="PLoS Pathog.">
        <title>Endophytic Life Strategies Decoded by Genome and Transcriptome Analyses of the Mutualistic Root Symbiont Piriformospora indica.</title>
        <authorList>
            <person name="Zuccaro A."/>
            <person name="Lahrmann U."/>
            <person name="Guldener U."/>
            <person name="Langen G."/>
            <person name="Pfiffi S."/>
            <person name="Biedenkopf D."/>
            <person name="Wong P."/>
            <person name="Samans B."/>
            <person name="Grimm C."/>
            <person name="Basiewicz M."/>
            <person name="Murat C."/>
            <person name="Martin F."/>
            <person name="Kogel K.H."/>
        </authorList>
    </citation>
    <scope>NUCLEOTIDE SEQUENCE [LARGE SCALE GENOMIC DNA]</scope>
    <source>
        <strain evidence="9 10">DSM 11827</strain>
    </source>
</reference>
<name>G4TSP3_SERID</name>
<dbReference type="InterPro" id="IPR039551">
    <property type="entry name" value="Cho/carn_acyl_trans"/>
</dbReference>
<comment type="caution">
    <text evidence="9">The sequence shown here is derived from an EMBL/GenBank/DDBJ whole genome shotgun (WGS) entry which is preliminary data.</text>
</comment>
<dbReference type="GO" id="GO:0009437">
    <property type="term" value="P:carnitine metabolic process"/>
    <property type="evidence" value="ECO:0007669"/>
    <property type="project" value="TreeGrafter"/>
</dbReference>
<dbReference type="AlphaFoldDB" id="G4TSP3"/>
<proteinExistence type="inferred from homology"/>
<comment type="similarity">
    <text evidence="1">Belongs to the carnitine/choline acetyltransferase family.</text>
</comment>
<sequence>MLAHEAELPGLPVPSIQSTAEKYLETTRPHLTPSEFRTTQLAVNDFISSPLVRRLQTRLEERAASEKSAGRNNWLSEWWNDVAYMAYRDPVVVFVSYFYVHMAGQSGKGRDARAAELLKGLLMFRQLVESQKLEPEKVKDYYLAMSSYKWLFNATRLPTAGSDTAKKYPADSHNHVVFIRKNRFYEVPVAIDGKELSVADLEALIAKVVAAADKAGAGPAVGALTSDNRDIWTEARKHLASVGHNSKTLERIDSAIVVIPLDDTSPTSREELSWACWTGANGGSGPGNRWFDKHQLIVFDNARSGFLGEHSCMVLQYEGLGKNTLKTYKISPDATAQLIKQLALHKLHGRPGVCYESAQTRKFALGRTEVIRAASQESKEWAEAMLKGEKTDADKMVLFKKAVNRHLQYAAWAADGQGVDRHLFGLKRLLKEGEETPRLYEDIAFSRTNHWELSTSNLSSKWLDGWGYGEVVPDGYGLSYSIGDGYIRWTMTCLKEMGKKDKGAKDLKQALTEAADMVKALLESTASEPKAKL</sequence>
<dbReference type="Gene3D" id="3.30.559.70">
    <property type="entry name" value="Choline/Carnitine o-acyltransferase, domain 2"/>
    <property type="match status" value="1"/>
</dbReference>
<dbReference type="STRING" id="1109443.G4TSP3"/>
<evidence type="ECO:0000313" key="9">
    <source>
        <dbReference type="EMBL" id="CCA74336.1"/>
    </source>
</evidence>